<accession>A0A9P9WAS9</accession>
<dbReference type="EMBL" id="JAFIMR010000051">
    <property type="protein sequence ID" value="KAI1855112.1"/>
    <property type="molecule type" value="Genomic_DNA"/>
</dbReference>
<proteinExistence type="predicted"/>
<reference evidence="2" key="1">
    <citation type="submission" date="2021-03" db="EMBL/GenBank/DDBJ databases">
        <title>Revisited historic fungal species revealed as producer of novel bioactive compounds through whole genome sequencing and comparative genomics.</title>
        <authorList>
            <person name="Vignolle G.A."/>
            <person name="Hochenegger N."/>
            <person name="Mach R.L."/>
            <person name="Mach-Aigner A.R."/>
            <person name="Javad Rahimi M."/>
            <person name="Salim K.A."/>
            <person name="Chan C.M."/>
            <person name="Lim L.B.L."/>
            <person name="Cai F."/>
            <person name="Druzhinina I.S."/>
            <person name="U'Ren J.M."/>
            <person name="Derntl C."/>
        </authorList>
    </citation>
    <scope>NUCLEOTIDE SEQUENCE</scope>
    <source>
        <strain evidence="2">TUCIM 5799</strain>
    </source>
</reference>
<feature type="compositionally biased region" description="Basic residues" evidence="1">
    <location>
        <begin position="100"/>
        <end position="111"/>
    </location>
</feature>
<name>A0A9P9WAS9_9PEZI</name>
<evidence type="ECO:0000313" key="2">
    <source>
        <dbReference type="EMBL" id="KAI1855112.1"/>
    </source>
</evidence>
<evidence type="ECO:0000313" key="3">
    <source>
        <dbReference type="Proteomes" id="UP000829685"/>
    </source>
</evidence>
<gene>
    <name evidence="2" type="ORF">JX265_012300</name>
</gene>
<dbReference type="AlphaFoldDB" id="A0A9P9WAS9"/>
<comment type="caution">
    <text evidence="2">The sequence shown here is derived from an EMBL/GenBank/DDBJ whole genome shotgun (WGS) entry which is preliminary data.</text>
</comment>
<sequence>MASTRSTTGSSRPRIHATIDSGPERKRRTTATTGAKRGRKPGSTTKTSSVTGAGVKKRGRPAGSTNKATAATGTHHKRKSHLSDKVEGVADKIVGTVTHRPGKKAAGTKKIRGTDGKNSRGRKARV</sequence>
<feature type="compositionally biased region" description="Low complexity" evidence="1">
    <location>
        <begin position="1"/>
        <end position="12"/>
    </location>
</feature>
<feature type="compositionally biased region" description="Basic and acidic residues" evidence="1">
    <location>
        <begin position="81"/>
        <end position="90"/>
    </location>
</feature>
<protein>
    <submittedName>
        <fullName evidence="2">Uncharacterized protein</fullName>
    </submittedName>
</protein>
<feature type="region of interest" description="Disordered" evidence="1">
    <location>
        <begin position="1"/>
        <end position="126"/>
    </location>
</feature>
<evidence type="ECO:0000256" key="1">
    <source>
        <dbReference type="SAM" id="MobiDB-lite"/>
    </source>
</evidence>
<keyword evidence="3" id="KW-1185">Reference proteome</keyword>
<organism evidence="2 3">
    <name type="scientific">Neoarthrinium moseri</name>
    <dbReference type="NCBI Taxonomy" id="1658444"/>
    <lineage>
        <taxon>Eukaryota</taxon>
        <taxon>Fungi</taxon>
        <taxon>Dikarya</taxon>
        <taxon>Ascomycota</taxon>
        <taxon>Pezizomycotina</taxon>
        <taxon>Sordariomycetes</taxon>
        <taxon>Xylariomycetidae</taxon>
        <taxon>Amphisphaeriales</taxon>
        <taxon>Apiosporaceae</taxon>
        <taxon>Neoarthrinium</taxon>
    </lineage>
</organism>
<dbReference type="OrthoDB" id="5426707at2759"/>
<feature type="compositionally biased region" description="Polar residues" evidence="1">
    <location>
        <begin position="63"/>
        <end position="72"/>
    </location>
</feature>
<feature type="compositionally biased region" description="Polar residues" evidence="1">
    <location>
        <begin position="42"/>
        <end position="51"/>
    </location>
</feature>
<dbReference type="Proteomes" id="UP000829685">
    <property type="component" value="Unassembled WGS sequence"/>
</dbReference>